<protein>
    <submittedName>
        <fullName evidence="2">Uncharacterized protein</fullName>
    </submittedName>
</protein>
<dbReference type="Proteomes" id="UP000010091">
    <property type="component" value="Chromosome 7"/>
</dbReference>
<dbReference type="GeneID" id="23889158"/>
<dbReference type="VEuPathDB" id="FungiDB:CNAG_05873"/>
<dbReference type="KEGG" id="cng:CNAG_05873"/>
<dbReference type="OrthoDB" id="10431614at2759"/>
<evidence type="ECO:0000313" key="3">
    <source>
        <dbReference type="Proteomes" id="UP000010091"/>
    </source>
</evidence>
<feature type="region of interest" description="Disordered" evidence="1">
    <location>
        <begin position="58"/>
        <end position="81"/>
    </location>
</feature>
<sequence>MPGYDLTDQTGRTKFTITPIKTAVQPCVSVVNPLANLYPGSKGENEPGSSRLLGYAKYNGRGKERDEAATTRRSSFKKLSAHTPLKGPETFLCTIVGIPEIDRANNHGLRGLEKGLDRMYASHDRAAAERKKPLTQRPKRRNDQRESTRTRSISSCKFGTIEGRTEEDDRDVVTEILIPSTTMGYTSTCTSRLFQHSNFDVLSECDFSPNLTNALSASHTSPRDHLVIRKNLSFSSDVFTEEDKVEDKAGKMKEVEVEVEVEERVTAKVGDQESKGEEEGGEMCIKIDDLSARIRAMTIQGRSALHAPFPGIDLDLDADLARRPAHPYPHASEQEQEQEQV</sequence>
<keyword evidence="3" id="KW-1185">Reference proteome</keyword>
<evidence type="ECO:0000256" key="1">
    <source>
        <dbReference type="SAM" id="MobiDB-lite"/>
    </source>
</evidence>
<feature type="compositionally biased region" description="Basic and acidic residues" evidence="1">
    <location>
        <begin position="61"/>
        <end position="70"/>
    </location>
</feature>
<feature type="region of interest" description="Disordered" evidence="1">
    <location>
        <begin position="124"/>
        <end position="152"/>
    </location>
</feature>
<feature type="region of interest" description="Disordered" evidence="1">
    <location>
        <begin position="318"/>
        <end position="341"/>
    </location>
</feature>
<dbReference type="AlphaFoldDB" id="J9VNY2"/>
<reference evidence="2 3" key="1">
    <citation type="journal article" date="2014" name="PLoS Genet.">
        <title>Analysis of the genome and transcriptome of Cryptococcus neoformans var. grubii reveals complex RNA expression and microevolution leading to virulence attenuation.</title>
        <authorList>
            <person name="Janbon G."/>
            <person name="Ormerod K.L."/>
            <person name="Paulet D."/>
            <person name="Byrnes E.J.III."/>
            <person name="Yadav V."/>
            <person name="Chatterjee G."/>
            <person name="Mullapudi N."/>
            <person name="Hon C.C."/>
            <person name="Billmyre R.B."/>
            <person name="Brunel F."/>
            <person name="Bahn Y.S."/>
            <person name="Chen W."/>
            <person name="Chen Y."/>
            <person name="Chow E.W."/>
            <person name="Coppee J.Y."/>
            <person name="Floyd-Averette A."/>
            <person name="Gaillardin C."/>
            <person name="Gerik K.J."/>
            <person name="Goldberg J."/>
            <person name="Gonzalez-Hilarion S."/>
            <person name="Gujja S."/>
            <person name="Hamlin J.L."/>
            <person name="Hsueh Y.P."/>
            <person name="Ianiri G."/>
            <person name="Jones S."/>
            <person name="Kodira C.D."/>
            <person name="Kozubowski L."/>
            <person name="Lam W."/>
            <person name="Marra M."/>
            <person name="Mesner L.D."/>
            <person name="Mieczkowski P.A."/>
            <person name="Moyrand F."/>
            <person name="Nielsen K."/>
            <person name="Proux C."/>
            <person name="Rossignol T."/>
            <person name="Schein J.E."/>
            <person name="Sun S."/>
            <person name="Wollschlaeger C."/>
            <person name="Wood I.A."/>
            <person name="Zeng Q."/>
            <person name="Neuveglise C."/>
            <person name="Newlon C.S."/>
            <person name="Perfect J.R."/>
            <person name="Lodge J.K."/>
            <person name="Idnurm A."/>
            <person name="Stajich J.E."/>
            <person name="Kronstad J.W."/>
            <person name="Sanyal K."/>
            <person name="Heitman J."/>
            <person name="Fraser J.A."/>
            <person name="Cuomo C.A."/>
            <person name="Dietrich F.S."/>
        </authorList>
    </citation>
    <scope>NUCLEOTIDE SEQUENCE [LARGE SCALE GENOMIC DNA]</scope>
    <source>
        <strain evidence="3">H99 / ATCC 208821 / CBS 10515 / FGSC 9487</strain>
    </source>
</reference>
<evidence type="ECO:0000313" key="2">
    <source>
        <dbReference type="EMBL" id="AFR96192.1"/>
    </source>
</evidence>
<gene>
    <name evidence="2" type="ORF">CNAG_05873</name>
</gene>
<organism evidence="2 3">
    <name type="scientific">Cryptococcus neoformans (strain H99 / ATCC 208821 / CBS 10515 / FGSC 9487)</name>
    <name type="common">Cryptococcus neoformans var. grubii serotype A</name>
    <dbReference type="NCBI Taxonomy" id="235443"/>
    <lineage>
        <taxon>Eukaryota</taxon>
        <taxon>Fungi</taxon>
        <taxon>Dikarya</taxon>
        <taxon>Basidiomycota</taxon>
        <taxon>Agaricomycotina</taxon>
        <taxon>Tremellomycetes</taxon>
        <taxon>Tremellales</taxon>
        <taxon>Cryptococcaceae</taxon>
        <taxon>Cryptococcus</taxon>
        <taxon>Cryptococcus neoformans species complex</taxon>
    </lineage>
</organism>
<accession>J9VNY2</accession>
<dbReference type="HOGENOM" id="CLU_049339_0_0_1"/>
<dbReference type="EMBL" id="CP003826">
    <property type="protein sequence ID" value="AFR96192.1"/>
    <property type="molecule type" value="Genomic_DNA"/>
</dbReference>
<proteinExistence type="predicted"/>
<name>J9VNY2_CRYN9</name>
<dbReference type="RefSeq" id="XP_012050595.1">
    <property type="nucleotide sequence ID" value="XM_012195205.1"/>
</dbReference>